<dbReference type="SUPFAM" id="SSF54637">
    <property type="entry name" value="Thioesterase/thiol ester dehydrase-isomerase"/>
    <property type="match status" value="2"/>
</dbReference>
<dbReference type="CDD" id="cd03444">
    <property type="entry name" value="Thioesterase_II_repeat1"/>
    <property type="match status" value="1"/>
</dbReference>
<dbReference type="Pfam" id="PF02551">
    <property type="entry name" value="Acyl_CoA_thio"/>
    <property type="match status" value="1"/>
</dbReference>
<evidence type="ECO:0000313" key="5">
    <source>
        <dbReference type="EMBL" id="TQL72491.1"/>
    </source>
</evidence>
<comment type="caution">
    <text evidence="5">The sequence shown here is derived from an EMBL/GenBank/DDBJ whole genome shotgun (WGS) entry which is preliminary data.</text>
</comment>
<dbReference type="RefSeq" id="WP_141865656.1">
    <property type="nucleotide sequence ID" value="NZ_BAABAN010000004.1"/>
</dbReference>
<dbReference type="PANTHER" id="PTHR11066:SF34">
    <property type="entry name" value="ACYL-COENZYME A THIOESTERASE 8"/>
    <property type="match status" value="1"/>
</dbReference>
<dbReference type="Proteomes" id="UP000319746">
    <property type="component" value="Unassembled WGS sequence"/>
</dbReference>
<keyword evidence="2" id="KW-0378">Hydrolase</keyword>
<dbReference type="OrthoDB" id="9781019at2"/>
<dbReference type="Pfam" id="PF13622">
    <property type="entry name" value="4HBT_3"/>
    <property type="match status" value="1"/>
</dbReference>
<reference evidence="5 6" key="1">
    <citation type="submission" date="2019-06" db="EMBL/GenBank/DDBJ databases">
        <title>Sequencing the genomes of 1000 actinobacteria strains.</title>
        <authorList>
            <person name="Klenk H.-P."/>
        </authorList>
    </citation>
    <scope>NUCLEOTIDE SEQUENCE [LARGE SCALE GENOMIC DNA]</scope>
    <source>
        <strain evidence="5 6">DSM 24083</strain>
    </source>
</reference>
<dbReference type="EMBL" id="VFOU01000002">
    <property type="protein sequence ID" value="TQL72491.1"/>
    <property type="molecule type" value="Genomic_DNA"/>
</dbReference>
<keyword evidence="6" id="KW-1185">Reference proteome</keyword>
<comment type="similarity">
    <text evidence="1">Belongs to the C/M/P thioester hydrolase family.</text>
</comment>
<gene>
    <name evidence="5" type="ORF">FB556_1146</name>
</gene>
<evidence type="ECO:0000259" key="4">
    <source>
        <dbReference type="Pfam" id="PF13622"/>
    </source>
</evidence>
<evidence type="ECO:0000313" key="6">
    <source>
        <dbReference type="Proteomes" id="UP000319746"/>
    </source>
</evidence>
<dbReference type="CDD" id="cd03445">
    <property type="entry name" value="Thioesterase_II_repeat2"/>
    <property type="match status" value="1"/>
</dbReference>
<dbReference type="InterPro" id="IPR003703">
    <property type="entry name" value="Acyl_CoA_thio"/>
</dbReference>
<dbReference type="InterPro" id="IPR042171">
    <property type="entry name" value="Acyl-CoA_hotdog"/>
</dbReference>
<feature type="domain" description="Acyl-CoA thioesterase 2 C-terminal" evidence="3">
    <location>
        <begin position="182"/>
        <end position="289"/>
    </location>
</feature>
<evidence type="ECO:0000256" key="1">
    <source>
        <dbReference type="ARBA" id="ARBA00006538"/>
    </source>
</evidence>
<name>A0A543AIU5_9MICC</name>
<evidence type="ECO:0000256" key="2">
    <source>
        <dbReference type="ARBA" id="ARBA00022801"/>
    </source>
</evidence>
<protein>
    <submittedName>
        <fullName evidence="5">Acyl-CoA thioesterase-2</fullName>
    </submittedName>
</protein>
<accession>A0A543AIU5</accession>
<dbReference type="InterPro" id="IPR025652">
    <property type="entry name" value="TesB_C"/>
</dbReference>
<dbReference type="InterPro" id="IPR049449">
    <property type="entry name" value="TesB_ACOT8-like_N"/>
</dbReference>
<dbReference type="InterPro" id="IPR029069">
    <property type="entry name" value="HotDog_dom_sf"/>
</dbReference>
<sequence>MANTPYPDDPTDILRDVLKLERIDDTQHTSTFRGHTPPQTGGRVFGGQVLAQSLVAASHSVDADRFLHSMHCYFIRPGDATQPLHITVDHNRDGRSFSVRHVEVTQHDKVILSLTCSFQTESGGVEHQAPMPEGIPHPDGLPPISALVGMIDDPAAQELAYNRPFDIRYAYEPMFLRPASEQVNRNIVWMKTFTPVNFSPNVAAAGLAYASDYTMLESIFRTHGLTWVQPDKSIASLDHAMWFHRPFNLNDWLLFVQESPSAQSSRGLSIGYIYTIDGDLVATVAQEGMIRLPQYD</sequence>
<organism evidence="5 6">
    <name type="scientific">Enteractinococcus coprophilus</name>
    <dbReference type="NCBI Taxonomy" id="1027633"/>
    <lineage>
        <taxon>Bacteria</taxon>
        <taxon>Bacillati</taxon>
        <taxon>Actinomycetota</taxon>
        <taxon>Actinomycetes</taxon>
        <taxon>Micrococcales</taxon>
        <taxon>Micrococcaceae</taxon>
    </lineage>
</organism>
<proteinExistence type="inferred from homology"/>
<dbReference type="PANTHER" id="PTHR11066">
    <property type="entry name" value="ACYL-COA THIOESTERASE"/>
    <property type="match status" value="1"/>
</dbReference>
<feature type="domain" description="Acyl-CoA thioesterase-like N-terminal HotDog" evidence="4">
    <location>
        <begin position="40"/>
        <end position="119"/>
    </location>
</feature>
<evidence type="ECO:0000259" key="3">
    <source>
        <dbReference type="Pfam" id="PF02551"/>
    </source>
</evidence>
<dbReference type="AlphaFoldDB" id="A0A543AIU5"/>
<dbReference type="GO" id="GO:0047617">
    <property type="term" value="F:fatty acyl-CoA hydrolase activity"/>
    <property type="evidence" value="ECO:0007669"/>
    <property type="project" value="InterPro"/>
</dbReference>
<dbReference type="Gene3D" id="2.40.160.210">
    <property type="entry name" value="Acyl-CoA thioesterase, double hotdog domain"/>
    <property type="match status" value="1"/>
</dbReference>
<dbReference type="GO" id="GO:0006637">
    <property type="term" value="P:acyl-CoA metabolic process"/>
    <property type="evidence" value="ECO:0007669"/>
    <property type="project" value="InterPro"/>
</dbReference>
<dbReference type="GO" id="GO:0009062">
    <property type="term" value="P:fatty acid catabolic process"/>
    <property type="evidence" value="ECO:0007669"/>
    <property type="project" value="TreeGrafter"/>
</dbReference>